<reference evidence="2 3" key="1">
    <citation type="submission" date="2014-07" db="EMBL/GenBank/DDBJ databases">
        <authorList>
            <person name="McCorrison J."/>
            <person name="Sanka R."/>
            <person name="Torralba M."/>
            <person name="Gillis M."/>
            <person name="Haft D.H."/>
            <person name="Methe B."/>
            <person name="Sutton G."/>
            <person name="Nelson K.E."/>
        </authorList>
    </citation>
    <scope>NUCLEOTIDE SEQUENCE [LARGE SCALE GENOMIC DNA]</scope>
    <source>
        <strain evidence="2 3">DNF00058</strain>
    </source>
</reference>
<keyword evidence="3" id="KW-1185">Reference proteome</keyword>
<feature type="domain" description="NigD-like C-terminal" evidence="1">
    <location>
        <begin position="104"/>
        <end position="212"/>
    </location>
</feature>
<dbReference type="OrthoDB" id="1068111at2"/>
<proteinExistence type="predicted"/>
<sequence length="218" mass="24470">MKKLFVIVFLLVAMVSCKYGLYETGDSELSYLRADFVEASTNGVGAFTSAVTDDGVSLTLSPALYVDWKPKARAVYRAMLYYDKVENGVTKPISLQSVLLLKPKTKDEEKEWHTDPLGLESIWISKNKRYANLSLIIKKGSNTSLSSAQKIGVLKEAVTKHEKGKAYHFLLTHYQAGQPEYYSVKGYVSIPIYNYYSGDSLYITVNTYKGKVVKSFLL</sequence>
<evidence type="ECO:0000313" key="2">
    <source>
        <dbReference type="EMBL" id="KGF52961.1"/>
    </source>
</evidence>
<dbReference type="InterPro" id="IPR035376">
    <property type="entry name" value="NigD_C"/>
</dbReference>
<dbReference type="Proteomes" id="UP000029614">
    <property type="component" value="Unassembled WGS sequence"/>
</dbReference>
<dbReference type="InterPro" id="IPR038143">
    <property type="entry name" value="NigD-like_C_dom_sf"/>
</dbReference>
<dbReference type="EMBL" id="JRNU01000005">
    <property type="protein sequence ID" value="KGF52961.1"/>
    <property type="molecule type" value="Genomic_DNA"/>
</dbReference>
<accession>A0A096B1W9</accession>
<dbReference type="Pfam" id="PF17415">
    <property type="entry name" value="NigD_C"/>
    <property type="match status" value="1"/>
</dbReference>
<protein>
    <recommendedName>
        <fullName evidence="1">NigD-like C-terminal domain-containing protein</fullName>
    </recommendedName>
</protein>
<dbReference type="Gene3D" id="2.60.40.2370">
    <property type="entry name" value="NigD-like, C-terminal beta sandwich domain"/>
    <property type="match status" value="1"/>
</dbReference>
<comment type="caution">
    <text evidence="2">The sequence shown here is derived from an EMBL/GenBank/DDBJ whole genome shotgun (WGS) entry which is preliminary data.</text>
</comment>
<gene>
    <name evidence="2" type="ORF">HMPREF9302_02140</name>
</gene>
<dbReference type="PROSITE" id="PS51257">
    <property type="entry name" value="PROKAR_LIPOPROTEIN"/>
    <property type="match status" value="1"/>
</dbReference>
<organism evidence="2 3">
    <name type="scientific">Prevotella amnii DNF00058</name>
    <dbReference type="NCBI Taxonomy" id="1401066"/>
    <lineage>
        <taxon>Bacteria</taxon>
        <taxon>Pseudomonadati</taxon>
        <taxon>Bacteroidota</taxon>
        <taxon>Bacteroidia</taxon>
        <taxon>Bacteroidales</taxon>
        <taxon>Prevotellaceae</taxon>
        <taxon>Prevotella</taxon>
    </lineage>
</organism>
<dbReference type="AlphaFoldDB" id="A0A096B1W9"/>
<evidence type="ECO:0000313" key="3">
    <source>
        <dbReference type="Proteomes" id="UP000029614"/>
    </source>
</evidence>
<dbReference type="RefSeq" id="WP_008446627.1">
    <property type="nucleotide sequence ID" value="NZ_JRNU01000005.1"/>
</dbReference>
<evidence type="ECO:0000259" key="1">
    <source>
        <dbReference type="Pfam" id="PF17415"/>
    </source>
</evidence>
<name>A0A096B1W9_9BACT</name>